<dbReference type="InterPro" id="IPR052946">
    <property type="entry name" value="Alkaline_pH_Ca-Antiporter"/>
</dbReference>
<reference evidence="7 8" key="1">
    <citation type="submission" date="2019-12" db="EMBL/GenBank/DDBJ databases">
        <title>Novel species isolated from a subtropical stream in China.</title>
        <authorList>
            <person name="Lu H."/>
        </authorList>
    </citation>
    <scope>NUCLEOTIDE SEQUENCE [LARGE SCALE GENOMIC DNA]</scope>
    <source>
        <strain evidence="7 8">FT50W</strain>
    </source>
</reference>
<feature type="transmembrane region" description="Helical" evidence="5">
    <location>
        <begin position="171"/>
        <end position="190"/>
    </location>
</feature>
<organism evidence="7 8">
    <name type="scientific">Duganella lactea</name>
    <dbReference type="NCBI Taxonomy" id="2692173"/>
    <lineage>
        <taxon>Bacteria</taxon>
        <taxon>Pseudomonadati</taxon>
        <taxon>Pseudomonadota</taxon>
        <taxon>Betaproteobacteria</taxon>
        <taxon>Burkholderiales</taxon>
        <taxon>Oxalobacteraceae</taxon>
        <taxon>Telluria group</taxon>
        <taxon>Duganella</taxon>
    </lineage>
</organism>
<feature type="transmembrane region" description="Helical" evidence="5">
    <location>
        <begin position="105"/>
        <end position="124"/>
    </location>
</feature>
<dbReference type="InterPro" id="IPR004837">
    <property type="entry name" value="NaCa_Exmemb"/>
</dbReference>
<feature type="transmembrane region" description="Helical" evidence="5">
    <location>
        <begin position="258"/>
        <end position="276"/>
    </location>
</feature>
<evidence type="ECO:0000259" key="6">
    <source>
        <dbReference type="Pfam" id="PF01699"/>
    </source>
</evidence>
<feature type="domain" description="Sodium/calcium exchanger membrane region" evidence="6">
    <location>
        <begin position="225"/>
        <end position="365"/>
    </location>
</feature>
<evidence type="ECO:0000313" key="7">
    <source>
        <dbReference type="EMBL" id="MYM83440.1"/>
    </source>
</evidence>
<protein>
    <submittedName>
        <fullName evidence="7">Ionic transporter y4hA</fullName>
    </submittedName>
</protein>
<dbReference type="GO" id="GO:0015386">
    <property type="term" value="F:potassium:proton antiporter activity"/>
    <property type="evidence" value="ECO:0007669"/>
    <property type="project" value="TreeGrafter"/>
</dbReference>
<evidence type="ECO:0000256" key="1">
    <source>
        <dbReference type="ARBA" id="ARBA00004141"/>
    </source>
</evidence>
<dbReference type="EMBL" id="WWCP01000019">
    <property type="protein sequence ID" value="MYM83440.1"/>
    <property type="molecule type" value="Genomic_DNA"/>
</dbReference>
<dbReference type="GO" id="GO:0005886">
    <property type="term" value="C:plasma membrane"/>
    <property type="evidence" value="ECO:0007669"/>
    <property type="project" value="TreeGrafter"/>
</dbReference>
<name>A0A6L8MJV4_9BURK</name>
<gene>
    <name evidence="7" type="ORF">GTP44_15940</name>
</gene>
<dbReference type="PANTHER" id="PTHR37958:SF1">
    <property type="entry name" value="SODIUM-POTASSIUM_PROTON ANTIPORTER CHAA"/>
    <property type="match status" value="1"/>
</dbReference>
<dbReference type="AlphaFoldDB" id="A0A6L8MJV4"/>
<feature type="transmembrane region" description="Helical" evidence="5">
    <location>
        <begin position="347"/>
        <end position="366"/>
    </location>
</feature>
<feature type="transmembrane region" description="Helical" evidence="5">
    <location>
        <begin position="35"/>
        <end position="58"/>
    </location>
</feature>
<evidence type="ECO:0000256" key="2">
    <source>
        <dbReference type="ARBA" id="ARBA00022692"/>
    </source>
</evidence>
<comment type="caution">
    <text evidence="7">The sequence shown here is derived from an EMBL/GenBank/DDBJ whole genome shotgun (WGS) entry which is preliminary data.</text>
</comment>
<feature type="domain" description="Sodium/calcium exchanger membrane region" evidence="6">
    <location>
        <begin position="38"/>
        <end position="192"/>
    </location>
</feature>
<evidence type="ECO:0000256" key="3">
    <source>
        <dbReference type="ARBA" id="ARBA00022989"/>
    </source>
</evidence>
<dbReference type="Proteomes" id="UP000474565">
    <property type="component" value="Unassembled WGS sequence"/>
</dbReference>
<dbReference type="PANTHER" id="PTHR37958">
    <property type="entry name" value="SODIUM-POTASSIUM/PROTON ANTIPORTER CHAA"/>
    <property type="match status" value="1"/>
</dbReference>
<dbReference type="GO" id="GO:0015385">
    <property type="term" value="F:sodium:proton antiporter activity"/>
    <property type="evidence" value="ECO:0007669"/>
    <property type="project" value="TreeGrafter"/>
</dbReference>
<sequence length="367" mass="37669">MAMKIQNTLPVWTIAAPVLGWLALAGKAFMGGAGAPGAVLLVVFAVCLFAGVLAAVFHAELVAHKIGEPFGTLVLAVAVTSIEVALIVSLMVAGGAETTGLARDTVYAAVMLILNGMVGICLLVGGRKHGEQSFTATGVSAALATLAAISVLTMVLPNYTTTTPGPSYNTSQLIFIAVISLVLYGTFVLVQTVRHRDYFLPLQPVADEDDHAPVPPARMAWISGALLLACLGCVVLLAKALSPSLEKAVLSLGAPKALVGIIIAAVVLLPEGIAAYQAARANRLQTSLNLALGSALASIGLTIPCVAIVALLNGWTLTLGIDIKSTVLLMLSLIVASLSLTGGRTTIMQGTVLLTICAVYLFVTIVP</sequence>
<feature type="transmembrane region" description="Helical" evidence="5">
    <location>
        <begin position="219"/>
        <end position="238"/>
    </location>
</feature>
<evidence type="ECO:0000256" key="4">
    <source>
        <dbReference type="ARBA" id="ARBA00023136"/>
    </source>
</evidence>
<feature type="transmembrane region" description="Helical" evidence="5">
    <location>
        <begin position="288"/>
        <end position="311"/>
    </location>
</feature>
<comment type="subcellular location">
    <subcellularLocation>
        <location evidence="1">Membrane</location>
        <topology evidence="1">Multi-pass membrane protein</topology>
    </subcellularLocation>
</comment>
<dbReference type="Pfam" id="PF01699">
    <property type="entry name" value="Na_Ca_ex"/>
    <property type="match status" value="2"/>
</dbReference>
<feature type="transmembrane region" description="Helical" evidence="5">
    <location>
        <begin position="70"/>
        <end position="93"/>
    </location>
</feature>
<evidence type="ECO:0000313" key="8">
    <source>
        <dbReference type="Proteomes" id="UP000474565"/>
    </source>
</evidence>
<evidence type="ECO:0000256" key="5">
    <source>
        <dbReference type="SAM" id="Phobius"/>
    </source>
</evidence>
<keyword evidence="3 5" id="KW-1133">Transmembrane helix</keyword>
<keyword evidence="4 5" id="KW-0472">Membrane</keyword>
<accession>A0A6L8MJV4</accession>
<feature type="transmembrane region" description="Helical" evidence="5">
    <location>
        <begin position="323"/>
        <end position="340"/>
    </location>
</feature>
<proteinExistence type="predicted"/>
<feature type="transmembrane region" description="Helical" evidence="5">
    <location>
        <begin position="136"/>
        <end position="159"/>
    </location>
</feature>
<keyword evidence="2 5" id="KW-0812">Transmembrane</keyword>